<dbReference type="RefSeq" id="WP_068496284.1">
    <property type="nucleotide sequence ID" value="NZ_LWQU01000004.1"/>
</dbReference>
<reference evidence="1 2" key="1">
    <citation type="submission" date="2016-04" db="EMBL/GenBank/DDBJ databases">
        <title>Draft genome sequence of freshwater magnetotactic bacteria Magnetospirillum marisnigri SP-1 and Magnetospirillum moscoviense BB-1.</title>
        <authorList>
            <person name="Koziaeva V."/>
            <person name="Dziuba M.V."/>
            <person name="Ivanov T.M."/>
            <person name="Kuznetsov B."/>
            <person name="Grouzdev D.S."/>
        </authorList>
    </citation>
    <scope>NUCLEOTIDE SEQUENCE [LARGE SCALE GENOMIC DNA]</scope>
    <source>
        <strain evidence="1 2">BB-1</strain>
    </source>
</reference>
<dbReference type="SUPFAM" id="SSF52540">
    <property type="entry name" value="P-loop containing nucleoside triphosphate hydrolases"/>
    <property type="match status" value="1"/>
</dbReference>
<dbReference type="EMBL" id="LWQU01000004">
    <property type="protein sequence ID" value="OAN67996.1"/>
    <property type="molecule type" value="Genomic_DNA"/>
</dbReference>
<sequence length="198" mass="21750">MYQLWIVAGPNGSGKTTLTRKHLASRLPVVNPDDIARELAGLPTATPDIAIQAGRQALTRQRQLIAQRQSFALETTFSGIRELNLMRDAKAAGYKVNLVFVCTEASAVSVFRIAVRVADGGHNVPAADVHRRYQRSLANLPAGIVVADRTWLLDNSRARMRLVASIENGQVKSQATSLPRWVRTTRLAILERDSGLSR</sequence>
<dbReference type="Pfam" id="PF13671">
    <property type="entry name" value="AAA_33"/>
    <property type="match status" value="1"/>
</dbReference>
<protein>
    <recommendedName>
        <fullName evidence="3">UDP-N-acetylglucosamine kinase</fullName>
    </recommendedName>
</protein>
<evidence type="ECO:0008006" key="3">
    <source>
        <dbReference type="Google" id="ProtNLM"/>
    </source>
</evidence>
<evidence type="ECO:0000313" key="1">
    <source>
        <dbReference type="EMBL" id="OAN67996.1"/>
    </source>
</evidence>
<dbReference type="AlphaFoldDB" id="A0A178MZR4"/>
<keyword evidence="2" id="KW-1185">Reference proteome</keyword>
<dbReference type="Proteomes" id="UP000078543">
    <property type="component" value="Unassembled WGS sequence"/>
</dbReference>
<dbReference type="Gene3D" id="3.40.50.300">
    <property type="entry name" value="P-loop containing nucleotide triphosphate hydrolases"/>
    <property type="match status" value="1"/>
</dbReference>
<dbReference type="PANTHER" id="PTHR39206:SF1">
    <property type="entry name" value="SLL8004 PROTEIN"/>
    <property type="match status" value="1"/>
</dbReference>
<dbReference type="InterPro" id="IPR027417">
    <property type="entry name" value="P-loop_NTPase"/>
</dbReference>
<comment type="caution">
    <text evidence="1">The sequence shown here is derived from an EMBL/GenBank/DDBJ whole genome shotgun (WGS) entry which is preliminary data.</text>
</comment>
<gene>
    <name evidence="1" type="ORF">A6A05_18150</name>
</gene>
<dbReference type="PANTHER" id="PTHR39206">
    <property type="entry name" value="SLL8004 PROTEIN"/>
    <property type="match status" value="1"/>
</dbReference>
<organism evidence="1 2">
    <name type="scientific">Magnetospirillum moscoviense</name>
    <dbReference type="NCBI Taxonomy" id="1437059"/>
    <lineage>
        <taxon>Bacteria</taxon>
        <taxon>Pseudomonadati</taxon>
        <taxon>Pseudomonadota</taxon>
        <taxon>Alphaproteobacteria</taxon>
        <taxon>Rhodospirillales</taxon>
        <taxon>Rhodospirillaceae</taxon>
        <taxon>Magnetospirillum</taxon>
    </lineage>
</organism>
<name>A0A178MZR4_9PROT</name>
<accession>A0A178MZR4</accession>
<evidence type="ECO:0000313" key="2">
    <source>
        <dbReference type="Proteomes" id="UP000078543"/>
    </source>
</evidence>
<proteinExistence type="predicted"/>
<dbReference type="STRING" id="1437059.A6A05_18150"/>